<proteinExistence type="predicted"/>
<dbReference type="EMBL" id="CP069486">
    <property type="protein sequence ID" value="QRO85143.1"/>
    <property type="molecule type" value="Genomic_DNA"/>
</dbReference>
<protein>
    <submittedName>
        <fullName evidence="1">Uncharacterized protein</fullName>
    </submittedName>
</protein>
<evidence type="ECO:0000313" key="1">
    <source>
        <dbReference type="EMBL" id="QRO85143.1"/>
    </source>
</evidence>
<reference evidence="1 2" key="1">
    <citation type="submission" date="2021-02" db="EMBL/GenBank/DDBJ databases">
        <title>FDA dAtabase for Regulatory Grade micrObial Sequences (FDA-ARGOS): Supporting development and validation of Infectious Disease Dx tests.</title>
        <authorList>
            <person name="Sproer C."/>
            <person name="Gronow S."/>
            <person name="Severitt S."/>
            <person name="Schroder I."/>
            <person name="Tallon L."/>
            <person name="Sadzewicz L."/>
            <person name="Zhao X."/>
            <person name="Boylan J."/>
            <person name="Ott S."/>
            <person name="Bowen H."/>
            <person name="Vavikolanu K."/>
            <person name="Mehta A."/>
            <person name="Aluvathingal J."/>
            <person name="Nadendla S."/>
            <person name="Lowell S."/>
            <person name="Myers T."/>
            <person name="Yan Y."/>
            <person name="Sichtig H."/>
        </authorList>
    </citation>
    <scope>NUCLEOTIDE SEQUENCE [LARGE SCALE GENOMIC DNA]</scope>
    <source>
        <strain evidence="1 2">FDAARGOS_1207</strain>
    </source>
</reference>
<name>A0ABX7HF11_9STAP</name>
<dbReference type="RefSeq" id="WP_103322253.1">
    <property type="nucleotide sequence ID" value="NZ_CP069486.1"/>
</dbReference>
<sequence length="65" mass="7699">MNRLEEIVNKLNNNIKNFNFGVIHDCIYDLHNEGYITQHDAQYLLEDIMNDRCPIPLSSFKEDTQ</sequence>
<keyword evidence="2" id="KW-1185">Reference proteome</keyword>
<evidence type="ECO:0000313" key="2">
    <source>
        <dbReference type="Proteomes" id="UP000627155"/>
    </source>
</evidence>
<dbReference type="Proteomes" id="UP000627155">
    <property type="component" value="Chromosome"/>
</dbReference>
<accession>A0ABX7HF11</accession>
<gene>
    <name evidence="1" type="ORF">I6J37_00090</name>
</gene>
<organism evidence="1 2">
    <name type="scientific">Mammaliicoccus vitulinus</name>
    <dbReference type="NCBI Taxonomy" id="71237"/>
    <lineage>
        <taxon>Bacteria</taxon>
        <taxon>Bacillati</taxon>
        <taxon>Bacillota</taxon>
        <taxon>Bacilli</taxon>
        <taxon>Bacillales</taxon>
        <taxon>Staphylococcaceae</taxon>
        <taxon>Mammaliicoccus</taxon>
    </lineage>
</organism>